<dbReference type="PROSITE" id="PS51186">
    <property type="entry name" value="GNAT"/>
    <property type="match status" value="1"/>
</dbReference>
<protein>
    <recommendedName>
        <fullName evidence="1">N-acetyltransferase domain-containing protein</fullName>
    </recommendedName>
</protein>
<evidence type="ECO:0000259" key="1">
    <source>
        <dbReference type="PROSITE" id="PS51186"/>
    </source>
</evidence>
<dbReference type="EMBL" id="BJYL01000016">
    <property type="protein sequence ID" value="GEN82898.1"/>
    <property type="molecule type" value="Genomic_DNA"/>
</dbReference>
<dbReference type="Gene3D" id="3.40.630.30">
    <property type="match status" value="1"/>
</dbReference>
<dbReference type="Proteomes" id="UP000321901">
    <property type="component" value="Unassembled WGS sequence"/>
</dbReference>
<dbReference type="SUPFAM" id="SSF55729">
    <property type="entry name" value="Acyl-CoA N-acyltransferases (Nat)"/>
    <property type="match status" value="1"/>
</dbReference>
<dbReference type="GO" id="GO:0016747">
    <property type="term" value="F:acyltransferase activity, transferring groups other than amino-acyl groups"/>
    <property type="evidence" value="ECO:0007669"/>
    <property type="project" value="InterPro"/>
</dbReference>
<name>A0A511Z608_9BACL</name>
<sequence length="229" mass="25618">MKKGLALRNGQEVTIRELALSDLGAIMKLQEKVIASLADVSFLQPLSKEEFLFILAGNGSMIGAFHDDLLIAFRAMLEPEIDEEHLGLDAGLEESELPRVLYSEVSNVDPDFRGNGLQQILGKILVENVDVSRHRYICTTVAPFNIASLKDKFALGMHIISLKNKYGDLLRYTMLKDLSMKSSTGNDTVLVDMSDSTRQQSLLNEGWVGINMKQENGLWKVEFRNEKQS</sequence>
<organism evidence="2 3">
    <name type="scientific">Sporosarcina luteola</name>
    <dbReference type="NCBI Taxonomy" id="582850"/>
    <lineage>
        <taxon>Bacteria</taxon>
        <taxon>Bacillati</taxon>
        <taxon>Bacillota</taxon>
        <taxon>Bacilli</taxon>
        <taxon>Bacillales</taxon>
        <taxon>Caryophanaceae</taxon>
        <taxon>Sporosarcina</taxon>
    </lineage>
</organism>
<comment type="caution">
    <text evidence="2">The sequence shown here is derived from an EMBL/GenBank/DDBJ whole genome shotgun (WGS) entry which is preliminary data.</text>
</comment>
<evidence type="ECO:0000313" key="3">
    <source>
        <dbReference type="Proteomes" id="UP000321901"/>
    </source>
</evidence>
<keyword evidence="3" id="KW-1185">Reference proteome</keyword>
<dbReference type="RefSeq" id="WP_147056313.1">
    <property type="nucleotide sequence ID" value="NZ_BJYL01000016.1"/>
</dbReference>
<dbReference type="OrthoDB" id="8750087at2"/>
<feature type="domain" description="N-acetyltransferase" evidence="1">
    <location>
        <begin position="13"/>
        <end position="179"/>
    </location>
</feature>
<accession>A0A511Z608</accession>
<dbReference type="InterPro" id="IPR000182">
    <property type="entry name" value="GNAT_dom"/>
</dbReference>
<proteinExistence type="predicted"/>
<dbReference type="AlphaFoldDB" id="A0A511Z608"/>
<gene>
    <name evidence="2" type="ORF">SLU01_12100</name>
</gene>
<dbReference type="InterPro" id="IPR016181">
    <property type="entry name" value="Acyl_CoA_acyltransferase"/>
</dbReference>
<evidence type="ECO:0000313" key="2">
    <source>
        <dbReference type="EMBL" id="GEN82898.1"/>
    </source>
</evidence>
<reference evidence="2 3" key="1">
    <citation type="submission" date="2019-07" db="EMBL/GenBank/DDBJ databases">
        <title>Whole genome shotgun sequence of Sporosarcina luteola NBRC 105378.</title>
        <authorList>
            <person name="Hosoyama A."/>
            <person name="Uohara A."/>
            <person name="Ohji S."/>
            <person name="Ichikawa N."/>
        </authorList>
    </citation>
    <scope>NUCLEOTIDE SEQUENCE [LARGE SCALE GENOMIC DNA]</scope>
    <source>
        <strain evidence="2 3">NBRC 105378</strain>
    </source>
</reference>